<feature type="transmembrane region" description="Helical" evidence="13">
    <location>
        <begin position="368"/>
        <end position="390"/>
    </location>
</feature>
<dbReference type="InterPro" id="IPR017981">
    <property type="entry name" value="GPCR_2-like_7TM"/>
</dbReference>
<feature type="chain" id="PRO_5007585836" evidence="14">
    <location>
        <begin position="24"/>
        <end position="668"/>
    </location>
</feature>
<dbReference type="FunFam" id="1.20.1070.10:FF:000054">
    <property type="entry name" value="Adhesion G protein-coupled receptor E3"/>
    <property type="match status" value="1"/>
</dbReference>
<keyword evidence="4" id="KW-0245">EGF-like domain</keyword>
<gene>
    <name evidence="17" type="ORF">Y1Q_0014927</name>
</gene>
<evidence type="ECO:0000256" key="7">
    <source>
        <dbReference type="ARBA" id="ARBA00022737"/>
    </source>
</evidence>
<comment type="subcellular location">
    <subcellularLocation>
        <location evidence="1">Cell membrane</location>
        <topology evidence="1">Multi-pass membrane protein</topology>
    </subcellularLocation>
</comment>
<evidence type="ECO:0000256" key="1">
    <source>
        <dbReference type="ARBA" id="ARBA00004651"/>
    </source>
</evidence>
<dbReference type="KEGG" id="amj:106737520"/>
<keyword evidence="10 13" id="KW-0472">Membrane</keyword>
<feature type="domain" description="GAIN-B" evidence="15">
    <location>
        <begin position="200"/>
        <end position="361"/>
    </location>
</feature>
<dbReference type="EMBL" id="AKHW03003787">
    <property type="protein sequence ID" value="KYO33131.1"/>
    <property type="molecule type" value="Genomic_DNA"/>
</dbReference>
<keyword evidence="11" id="KW-1015">Disulfide bond</keyword>
<keyword evidence="5 13" id="KW-0812">Transmembrane</keyword>
<dbReference type="GO" id="GO:0004930">
    <property type="term" value="F:G protein-coupled receptor activity"/>
    <property type="evidence" value="ECO:0007669"/>
    <property type="project" value="InterPro"/>
</dbReference>
<accession>A0A151N8P3</accession>
<evidence type="ECO:0000256" key="8">
    <source>
        <dbReference type="ARBA" id="ARBA00022837"/>
    </source>
</evidence>
<evidence type="ECO:0000313" key="18">
    <source>
        <dbReference type="Proteomes" id="UP000050525"/>
    </source>
</evidence>
<keyword evidence="12" id="KW-0325">Glycoprotein</keyword>
<dbReference type="PRINTS" id="PR01128">
    <property type="entry name" value="EMR1HORMONER"/>
</dbReference>
<comment type="similarity">
    <text evidence="2">Belongs to the G-protein coupled receptor 2 family. Adhesion G-protein coupled receptor (ADGR) subfamily.</text>
</comment>
<dbReference type="InterPro" id="IPR057244">
    <property type="entry name" value="GAIN_B"/>
</dbReference>
<evidence type="ECO:0000256" key="2">
    <source>
        <dbReference type="ARBA" id="ARBA00007343"/>
    </source>
</evidence>
<dbReference type="PANTHER" id="PTHR12011:SF433">
    <property type="entry name" value="ADHESION G PROTEIN-COUPLED RECEPTOR E1-LIKE-RELATED"/>
    <property type="match status" value="1"/>
</dbReference>
<evidence type="ECO:0000256" key="13">
    <source>
        <dbReference type="SAM" id="Phobius"/>
    </source>
</evidence>
<feature type="transmembrane region" description="Helical" evidence="13">
    <location>
        <begin position="561"/>
        <end position="583"/>
    </location>
</feature>
<keyword evidence="8" id="KW-0106">Calcium</keyword>
<evidence type="ECO:0000256" key="3">
    <source>
        <dbReference type="ARBA" id="ARBA00022475"/>
    </source>
</evidence>
<evidence type="ECO:0000256" key="9">
    <source>
        <dbReference type="ARBA" id="ARBA00022989"/>
    </source>
</evidence>
<evidence type="ECO:0000256" key="5">
    <source>
        <dbReference type="ARBA" id="ARBA00022692"/>
    </source>
</evidence>
<keyword evidence="18" id="KW-1185">Reference proteome</keyword>
<dbReference type="InterPro" id="IPR046338">
    <property type="entry name" value="GAIN_dom_sf"/>
</dbReference>
<dbReference type="GO" id="GO:0007189">
    <property type="term" value="P:adenylate cyclase-activating G protein-coupled receptor signaling pathway"/>
    <property type="evidence" value="ECO:0007669"/>
    <property type="project" value="TreeGrafter"/>
</dbReference>
<proteinExistence type="inferred from homology"/>
<dbReference type="PRINTS" id="PR00249">
    <property type="entry name" value="GPCRSECRETIN"/>
</dbReference>
<dbReference type="Pfam" id="PF01825">
    <property type="entry name" value="GPS"/>
    <property type="match status" value="1"/>
</dbReference>
<dbReference type="InterPro" id="IPR017983">
    <property type="entry name" value="GPCR_2_secretin-like_CS"/>
</dbReference>
<keyword evidence="3" id="KW-1003">Cell membrane</keyword>
<evidence type="ECO:0000256" key="14">
    <source>
        <dbReference type="SAM" id="SignalP"/>
    </source>
</evidence>
<feature type="domain" description="G-protein coupled receptors family 2 profile 2" evidence="16">
    <location>
        <begin position="366"/>
        <end position="613"/>
    </location>
</feature>
<dbReference type="SMART" id="SM00303">
    <property type="entry name" value="GPS"/>
    <property type="match status" value="1"/>
</dbReference>
<feature type="transmembrane region" description="Helical" evidence="13">
    <location>
        <begin position="517"/>
        <end position="541"/>
    </location>
</feature>
<dbReference type="PROSITE" id="PS50221">
    <property type="entry name" value="GAIN_B"/>
    <property type="match status" value="1"/>
</dbReference>
<evidence type="ECO:0000256" key="6">
    <source>
        <dbReference type="ARBA" id="ARBA00022729"/>
    </source>
</evidence>
<keyword evidence="7" id="KW-0677">Repeat</keyword>
<evidence type="ECO:0000256" key="10">
    <source>
        <dbReference type="ARBA" id="ARBA00023136"/>
    </source>
</evidence>
<dbReference type="OrthoDB" id="1100386at2759"/>
<evidence type="ECO:0000256" key="12">
    <source>
        <dbReference type="ARBA" id="ARBA00023180"/>
    </source>
</evidence>
<dbReference type="PANTHER" id="PTHR12011">
    <property type="entry name" value="ADHESION G-PROTEIN COUPLED RECEPTOR"/>
    <property type="match status" value="1"/>
</dbReference>
<evidence type="ECO:0000256" key="4">
    <source>
        <dbReference type="ARBA" id="ARBA00022536"/>
    </source>
</evidence>
<feature type="transmembrane region" description="Helical" evidence="13">
    <location>
        <begin position="402"/>
        <end position="420"/>
    </location>
</feature>
<evidence type="ECO:0000256" key="11">
    <source>
        <dbReference type="ARBA" id="ARBA00023157"/>
    </source>
</evidence>
<feature type="transmembrane region" description="Helical" evidence="13">
    <location>
        <begin position="432"/>
        <end position="455"/>
    </location>
</feature>
<protein>
    <submittedName>
        <fullName evidence="17">Adhesion G protein-coupled receptor E3-like</fullName>
    </submittedName>
</protein>
<organism evidence="17 18">
    <name type="scientific">Alligator mississippiensis</name>
    <name type="common">American alligator</name>
    <dbReference type="NCBI Taxonomy" id="8496"/>
    <lineage>
        <taxon>Eukaryota</taxon>
        <taxon>Metazoa</taxon>
        <taxon>Chordata</taxon>
        <taxon>Craniata</taxon>
        <taxon>Vertebrata</taxon>
        <taxon>Euteleostomi</taxon>
        <taxon>Archelosauria</taxon>
        <taxon>Archosauria</taxon>
        <taxon>Crocodylia</taxon>
        <taxon>Alligatoridae</taxon>
        <taxon>Alligatorinae</taxon>
        <taxon>Alligator</taxon>
    </lineage>
</organism>
<dbReference type="PROSITE" id="PS00650">
    <property type="entry name" value="G_PROTEIN_RECEP_F2_2"/>
    <property type="match status" value="1"/>
</dbReference>
<dbReference type="GO" id="GO:0007166">
    <property type="term" value="P:cell surface receptor signaling pathway"/>
    <property type="evidence" value="ECO:0007669"/>
    <property type="project" value="InterPro"/>
</dbReference>
<sequence>MLSRFYFFLLGLGCLLFCRGTGAYYYAQYGSGDYSGSGSDGDSDLDCGPNAVPYNISSCVCEEGFVSTSGREPFLSISESSCEEIPFHCRSDLAEDNEYKQKCLSGLYQILPGSKEANFCSLFNTTLNIFKDFFGNTNSTPTLKNTVASFDKVLDNFSVKQMDKKEVASAARMILQGLSSTALEAALASPENQTQTVTTDRMVVQTKLVKEYCGTQTNSLRLDAQKDTIDIHCADIEGDGKGSTAVAFISYTDLASVLGVQFFQEKALQREEYARINSRVVSAASSANRRNVSNPVNLTFRHNTDMFPQDEVICVHWNSEDSNGTWSSQGCQCLHSNITHSQCSCHYLASFAILMSPSPIKSSVALSIISYVGLMISLICLILAIVTFLFSHTVKNTSSNFIHLQLSIFLFLADIIFLAGVNQTYNKLLCSIIAGVLHYLFLACFAWMFIEGVNLCLIVRNLKVANYAGAGRHMKICMYAFGCGFPAVIVMVSAIRFPSGYGTPYHCWLRLDSNFKWSFLGPVCTIIMTNFGLFCVTLTILQGHLSSLNTEISTVKNTRLLIFKAVAHLFIMGITWVLGLFQFKELADLMAYLFTILNSIQGAFIFFVHCLLNRKVREEYWNWCKKCRPHTKGKTSISEVSMATLPSSAITDVLQKTYPSENKKMQWE</sequence>
<feature type="signal peptide" evidence="14">
    <location>
        <begin position="1"/>
        <end position="23"/>
    </location>
</feature>
<comment type="caution">
    <text evidence="17">The sequence shown here is derived from an EMBL/GenBank/DDBJ whole genome shotgun (WGS) entry which is preliminary data.</text>
</comment>
<dbReference type="GO" id="GO:0005886">
    <property type="term" value="C:plasma membrane"/>
    <property type="evidence" value="ECO:0007669"/>
    <property type="project" value="UniProtKB-SubCell"/>
</dbReference>
<feature type="transmembrane region" description="Helical" evidence="13">
    <location>
        <begin position="589"/>
        <end position="612"/>
    </location>
</feature>
<dbReference type="InterPro" id="IPR000832">
    <property type="entry name" value="GPCR_2_secretin-like"/>
</dbReference>
<evidence type="ECO:0000259" key="15">
    <source>
        <dbReference type="PROSITE" id="PS50221"/>
    </source>
</evidence>
<dbReference type="Gene3D" id="2.60.220.50">
    <property type="match status" value="1"/>
</dbReference>
<keyword evidence="6 14" id="KW-0732">Signal</keyword>
<reference evidence="17 18" key="1">
    <citation type="journal article" date="2012" name="Genome Biol.">
        <title>Sequencing three crocodilian genomes to illuminate the evolution of archosaurs and amniotes.</title>
        <authorList>
            <person name="St John J.A."/>
            <person name="Braun E.L."/>
            <person name="Isberg S.R."/>
            <person name="Miles L.G."/>
            <person name="Chong A.Y."/>
            <person name="Gongora J."/>
            <person name="Dalzell P."/>
            <person name="Moran C."/>
            <person name="Bed'hom B."/>
            <person name="Abzhanov A."/>
            <person name="Burgess S.C."/>
            <person name="Cooksey A.M."/>
            <person name="Castoe T.A."/>
            <person name="Crawford N.G."/>
            <person name="Densmore L.D."/>
            <person name="Drew J.C."/>
            <person name="Edwards S.V."/>
            <person name="Faircloth B.C."/>
            <person name="Fujita M.K."/>
            <person name="Greenwold M.J."/>
            <person name="Hoffmann F.G."/>
            <person name="Howard J.M."/>
            <person name="Iguchi T."/>
            <person name="Janes D.E."/>
            <person name="Khan S.Y."/>
            <person name="Kohno S."/>
            <person name="de Koning A.J."/>
            <person name="Lance S.L."/>
            <person name="McCarthy F.M."/>
            <person name="McCormack J.E."/>
            <person name="Merchant M.E."/>
            <person name="Peterson D.G."/>
            <person name="Pollock D.D."/>
            <person name="Pourmand N."/>
            <person name="Raney B.J."/>
            <person name="Roessler K.A."/>
            <person name="Sanford J.R."/>
            <person name="Sawyer R.H."/>
            <person name="Schmidt C.J."/>
            <person name="Triplett E.W."/>
            <person name="Tuberville T.D."/>
            <person name="Venegas-Anaya M."/>
            <person name="Howard J.T."/>
            <person name="Jarvis E.D."/>
            <person name="Guillette L.J.Jr."/>
            <person name="Glenn T.C."/>
            <person name="Green R.E."/>
            <person name="Ray D.A."/>
        </authorList>
    </citation>
    <scope>NUCLEOTIDE SEQUENCE [LARGE SCALE GENOMIC DNA]</scope>
    <source>
        <strain evidence="17">KSC_2009_1</strain>
    </source>
</reference>
<dbReference type="AlphaFoldDB" id="A0A151N8P3"/>
<evidence type="ECO:0000259" key="16">
    <source>
        <dbReference type="PROSITE" id="PS50261"/>
    </source>
</evidence>
<feature type="transmembrane region" description="Helical" evidence="13">
    <location>
        <begin position="476"/>
        <end position="497"/>
    </location>
</feature>
<dbReference type="SUPFAM" id="SSF81321">
    <property type="entry name" value="Family A G protein-coupled receptor-like"/>
    <property type="match status" value="1"/>
</dbReference>
<keyword evidence="9 13" id="KW-1133">Transmembrane helix</keyword>
<dbReference type="InterPro" id="IPR001740">
    <property type="entry name" value="GPCR_2_EMR1-like_rcpt"/>
</dbReference>
<dbReference type="Gene3D" id="1.20.1070.10">
    <property type="entry name" value="Rhodopsin 7-helix transmembrane proteins"/>
    <property type="match status" value="1"/>
</dbReference>
<dbReference type="Pfam" id="PF00002">
    <property type="entry name" value="7tm_2"/>
    <property type="match status" value="1"/>
</dbReference>
<dbReference type="InterPro" id="IPR000203">
    <property type="entry name" value="GPS"/>
</dbReference>
<dbReference type="Proteomes" id="UP000050525">
    <property type="component" value="Unassembled WGS sequence"/>
</dbReference>
<dbReference type="PROSITE" id="PS50261">
    <property type="entry name" value="G_PROTEIN_RECEP_F2_4"/>
    <property type="match status" value="1"/>
</dbReference>
<name>A0A151N8P3_ALLMI</name>
<evidence type="ECO:0000313" key="17">
    <source>
        <dbReference type="EMBL" id="KYO33131.1"/>
    </source>
</evidence>